<protein>
    <recommendedName>
        <fullName evidence="6">Actin-related protein 2/3 complex subunit 3</fullName>
    </recommendedName>
</protein>
<name>A0A914IA22_GLORO</name>
<dbReference type="SUPFAM" id="SSF69060">
    <property type="entry name" value="Arp2/3 complex 21 kDa subunit ARPC3"/>
    <property type="match status" value="1"/>
</dbReference>
<dbReference type="GO" id="GO:0005885">
    <property type="term" value="C:Arp2/3 protein complex"/>
    <property type="evidence" value="ECO:0007669"/>
    <property type="project" value="UniProtKB-UniRule"/>
</dbReference>
<comment type="subunit">
    <text evidence="6">Component of the Arp2/3 complex.</text>
</comment>
<comment type="function">
    <text evidence="6">Functions as component of the Arp2/3 complex which is involved in regulation of actin polymerization and together with an activating nucleation-promoting factor (NPF) mediates the formation of branched actin networks.</text>
</comment>
<comment type="similarity">
    <text evidence="2 6">Belongs to the ARPC3 family.</text>
</comment>
<reference evidence="8" key="1">
    <citation type="submission" date="2022-11" db="UniProtKB">
        <authorList>
            <consortium name="WormBaseParasite"/>
        </authorList>
    </citation>
    <scope>IDENTIFICATION</scope>
</reference>
<sequence length="195" mass="22295">MLLLLPTPPFFDWHMPAYHSKFAGGVSLVGNIAILPIKTACKGPAPKMDKSADEDIIDEALTLFKPNVFFRNFEIKGPADRTLIYLFLYITECLKKLQKSPKKLQAGKDLLTLALDSHRTFPIPGEASFPFPGLFKPPANAQEEETMRAYLQQLRQELGVRLLERVFPDPETPPSKWWLCFAKRRFMDKQLTQNM</sequence>
<keyword evidence="5 6" id="KW-0206">Cytoskeleton</keyword>
<dbReference type="AlphaFoldDB" id="A0A914IA22"/>
<dbReference type="PANTHER" id="PTHR12391">
    <property type="entry name" value="ARP2/3 COMPLEX 21 KD SUBUNIT"/>
    <property type="match status" value="1"/>
</dbReference>
<dbReference type="InterPro" id="IPR007204">
    <property type="entry name" value="ARPC3"/>
</dbReference>
<dbReference type="GO" id="GO:0034314">
    <property type="term" value="P:Arp2/3 complex-mediated actin nucleation"/>
    <property type="evidence" value="ECO:0007669"/>
    <property type="project" value="UniProtKB-UniRule"/>
</dbReference>
<dbReference type="Gene3D" id="1.10.1760.10">
    <property type="entry name" value="Actin-related protein 2/3 complex subunit 3"/>
    <property type="match status" value="1"/>
</dbReference>
<dbReference type="Proteomes" id="UP000887572">
    <property type="component" value="Unplaced"/>
</dbReference>
<evidence type="ECO:0000256" key="4">
    <source>
        <dbReference type="ARBA" id="ARBA00023203"/>
    </source>
</evidence>
<dbReference type="GO" id="GO:0030833">
    <property type="term" value="P:regulation of actin filament polymerization"/>
    <property type="evidence" value="ECO:0007669"/>
    <property type="project" value="InterPro"/>
</dbReference>
<dbReference type="GO" id="GO:0003779">
    <property type="term" value="F:actin binding"/>
    <property type="evidence" value="ECO:0007669"/>
    <property type="project" value="UniProtKB-KW"/>
</dbReference>
<evidence type="ECO:0000313" key="7">
    <source>
        <dbReference type="Proteomes" id="UP000887572"/>
    </source>
</evidence>
<evidence type="ECO:0000256" key="2">
    <source>
        <dbReference type="ARBA" id="ARBA00010856"/>
    </source>
</evidence>
<keyword evidence="7" id="KW-1185">Reference proteome</keyword>
<keyword evidence="3 6" id="KW-0963">Cytoplasm</keyword>
<accession>A0A914IA22</accession>
<evidence type="ECO:0000256" key="1">
    <source>
        <dbReference type="ARBA" id="ARBA00004245"/>
    </source>
</evidence>
<evidence type="ECO:0000256" key="5">
    <source>
        <dbReference type="ARBA" id="ARBA00023212"/>
    </source>
</evidence>
<dbReference type="PIRSF" id="PIRSF016315">
    <property type="entry name" value="ARP2/3_P21-Arc"/>
    <property type="match status" value="1"/>
</dbReference>
<dbReference type="Pfam" id="PF04062">
    <property type="entry name" value="P21-Arc"/>
    <property type="match status" value="1"/>
</dbReference>
<comment type="subcellular location">
    <subcellularLocation>
        <location evidence="1 6">Cytoplasm</location>
        <location evidence="1 6">Cytoskeleton</location>
    </subcellularLocation>
</comment>
<evidence type="ECO:0000256" key="6">
    <source>
        <dbReference type="PIRNR" id="PIRNR016315"/>
    </source>
</evidence>
<evidence type="ECO:0000256" key="3">
    <source>
        <dbReference type="ARBA" id="ARBA00022490"/>
    </source>
</evidence>
<evidence type="ECO:0000313" key="8">
    <source>
        <dbReference type="WBParaSite" id="Gr19_v10_g8685.t1"/>
    </source>
</evidence>
<organism evidence="7 8">
    <name type="scientific">Globodera rostochiensis</name>
    <name type="common">Golden nematode worm</name>
    <name type="synonym">Heterodera rostochiensis</name>
    <dbReference type="NCBI Taxonomy" id="31243"/>
    <lineage>
        <taxon>Eukaryota</taxon>
        <taxon>Metazoa</taxon>
        <taxon>Ecdysozoa</taxon>
        <taxon>Nematoda</taxon>
        <taxon>Chromadorea</taxon>
        <taxon>Rhabditida</taxon>
        <taxon>Tylenchina</taxon>
        <taxon>Tylenchomorpha</taxon>
        <taxon>Tylenchoidea</taxon>
        <taxon>Heteroderidae</taxon>
        <taxon>Heteroderinae</taxon>
        <taxon>Globodera</taxon>
    </lineage>
</organism>
<keyword evidence="4 6" id="KW-0009">Actin-binding</keyword>
<dbReference type="WBParaSite" id="Gr19_v10_g8685.t1">
    <property type="protein sequence ID" value="Gr19_v10_g8685.t1"/>
    <property type="gene ID" value="Gr19_v10_g8685"/>
</dbReference>
<dbReference type="InterPro" id="IPR036753">
    <property type="entry name" value="ARPC3_sf"/>
</dbReference>
<proteinExistence type="inferred from homology"/>